<accession>A0ABY4VZ05</accession>
<reference evidence="14" key="1">
    <citation type="submission" date="2022-06" db="EMBL/GenBank/DDBJ databases">
        <title>Sneathiella actinostolidae sp. nov., isolated from a sea anemonein the Western Pacific Ocean.</title>
        <authorList>
            <person name="Wei M.J."/>
        </authorList>
    </citation>
    <scope>NUCLEOTIDE SEQUENCE</scope>
    <source>
        <strain evidence="14">PHK-P5</strain>
    </source>
</reference>
<protein>
    <recommendedName>
        <fullName evidence="5">Cysteine desulfurase</fullName>
        <ecNumber evidence="4">2.8.1.7</ecNumber>
    </recommendedName>
</protein>
<dbReference type="InterPro" id="IPR015421">
    <property type="entry name" value="PyrdxlP-dep_Trfase_major"/>
</dbReference>
<dbReference type="PANTHER" id="PTHR11601:SF34">
    <property type="entry name" value="CYSTEINE DESULFURASE"/>
    <property type="match status" value="1"/>
</dbReference>
<evidence type="ECO:0000313" key="14">
    <source>
        <dbReference type="EMBL" id="USG59964.1"/>
    </source>
</evidence>
<dbReference type="EC" id="2.8.1.7" evidence="4"/>
<comment type="similarity">
    <text evidence="3">Belongs to the class-V pyridoxal-phosphate-dependent aminotransferase family. NifS/IscS subfamily.</text>
</comment>
<keyword evidence="7" id="KW-0479">Metal-binding</keyword>
<dbReference type="InterPro" id="IPR016454">
    <property type="entry name" value="Cysteine_dSase"/>
</dbReference>
<dbReference type="InterPro" id="IPR015422">
    <property type="entry name" value="PyrdxlP-dep_Trfase_small"/>
</dbReference>
<evidence type="ECO:0000256" key="5">
    <source>
        <dbReference type="ARBA" id="ARBA00013558"/>
    </source>
</evidence>
<comment type="catalytic activity">
    <reaction evidence="11">
        <text>(sulfur carrier)-H + L-cysteine = (sulfur carrier)-SH + L-alanine</text>
        <dbReference type="Rhea" id="RHEA:43892"/>
        <dbReference type="Rhea" id="RHEA-COMP:14737"/>
        <dbReference type="Rhea" id="RHEA-COMP:14739"/>
        <dbReference type="ChEBI" id="CHEBI:29917"/>
        <dbReference type="ChEBI" id="CHEBI:35235"/>
        <dbReference type="ChEBI" id="CHEBI:57972"/>
        <dbReference type="ChEBI" id="CHEBI:64428"/>
        <dbReference type="EC" id="2.8.1.7"/>
    </reaction>
</comment>
<keyword evidence="9" id="KW-0408">Iron</keyword>
<evidence type="ECO:0000256" key="2">
    <source>
        <dbReference type="ARBA" id="ARBA00003120"/>
    </source>
</evidence>
<evidence type="ECO:0000256" key="4">
    <source>
        <dbReference type="ARBA" id="ARBA00012239"/>
    </source>
</evidence>
<dbReference type="PIRSF" id="PIRSF005572">
    <property type="entry name" value="NifS"/>
    <property type="match status" value="1"/>
</dbReference>
<dbReference type="EMBL" id="CP098747">
    <property type="protein sequence ID" value="USG59964.1"/>
    <property type="molecule type" value="Genomic_DNA"/>
</dbReference>
<evidence type="ECO:0000256" key="1">
    <source>
        <dbReference type="ARBA" id="ARBA00001933"/>
    </source>
</evidence>
<keyword evidence="10" id="KW-0411">Iron-sulfur</keyword>
<dbReference type="Gene3D" id="3.90.1150.10">
    <property type="entry name" value="Aspartate Aminotransferase, domain 1"/>
    <property type="match status" value="1"/>
</dbReference>
<dbReference type="SUPFAM" id="SSF53383">
    <property type="entry name" value="PLP-dependent transferases"/>
    <property type="match status" value="1"/>
</dbReference>
<dbReference type="Proteomes" id="UP001056291">
    <property type="component" value="Chromosome"/>
</dbReference>
<keyword evidence="8" id="KW-0663">Pyridoxal phosphate</keyword>
<dbReference type="InterPro" id="IPR015424">
    <property type="entry name" value="PyrdxlP-dep_Trfase"/>
</dbReference>
<evidence type="ECO:0000256" key="8">
    <source>
        <dbReference type="ARBA" id="ARBA00022898"/>
    </source>
</evidence>
<dbReference type="InterPro" id="IPR000192">
    <property type="entry name" value="Aminotrans_V_dom"/>
</dbReference>
<keyword evidence="6" id="KW-0808">Transferase</keyword>
<sequence length="383" mass="40213">MTNIIYLDFNATAPIRPEVIAAMVATMEEGGNPSSVHQQGRSSRNKVEEARRQIAGLINCKAPEIIFTSGGTEANNFALSGLPNRQLMISATEHDSILSVALAHEPVVVRVDHNGLADLSDLEAQLQAASAPVLVSVMMANNETGVIQPVKEIAQIVHRYEALLHCDAIQAVAKIPVDFKDLGVDMMSISAHKFGGPQGMGALVLREGVAIEPVVKGGGQELGRRAGTENVAGIVGFGVAAALADARLAEQDNVRQLRDGLERAINDVSPGAVIYGADVPRLPNTVSVSMPGVPSELQVMNFDLAGVAVSAGSACSSGKVKASHVLMAMGVPEGEAGTAIRISLGPTTAQSDIDALLKCWTALFQRKSTDYIPLELDSEQSAR</sequence>
<dbReference type="Gene3D" id="1.10.260.50">
    <property type="match status" value="1"/>
</dbReference>
<dbReference type="InterPro" id="IPR020578">
    <property type="entry name" value="Aminotrans_V_PyrdxlP_BS"/>
</dbReference>
<evidence type="ECO:0000313" key="15">
    <source>
        <dbReference type="Proteomes" id="UP001056291"/>
    </source>
</evidence>
<dbReference type="PROSITE" id="PS00595">
    <property type="entry name" value="AA_TRANSFER_CLASS_5"/>
    <property type="match status" value="1"/>
</dbReference>
<name>A0ABY4VZ05_9PROT</name>
<feature type="domain" description="Aminotransferase class V" evidence="13">
    <location>
        <begin position="5"/>
        <end position="356"/>
    </location>
</feature>
<keyword evidence="15" id="KW-1185">Reference proteome</keyword>
<evidence type="ECO:0000256" key="9">
    <source>
        <dbReference type="ARBA" id="ARBA00023004"/>
    </source>
</evidence>
<evidence type="ECO:0000259" key="13">
    <source>
        <dbReference type="Pfam" id="PF00266"/>
    </source>
</evidence>
<dbReference type="PANTHER" id="PTHR11601">
    <property type="entry name" value="CYSTEINE DESULFURYLASE FAMILY MEMBER"/>
    <property type="match status" value="1"/>
</dbReference>
<dbReference type="Pfam" id="PF00266">
    <property type="entry name" value="Aminotran_5"/>
    <property type="match status" value="1"/>
</dbReference>
<evidence type="ECO:0000256" key="12">
    <source>
        <dbReference type="RuleBase" id="RU004504"/>
    </source>
</evidence>
<evidence type="ECO:0000256" key="7">
    <source>
        <dbReference type="ARBA" id="ARBA00022723"/>
    </source>
</evidence>
<organism evidence="14 15">
    <name type="scientific">Sneathiella marina</name>
    <dbReference type="NCBI Taxonomy" id="2950108"/>
    <lineage>
        <taxon>Bacteria</taxon>
        <taxon>Pseudomonadati</taxon>
        <taxon>Pseudomonadota</taxon>
        <taxon>Alphaproteobacteria</taxon>
        <taxon>Sneathiellales</taxon>
        <taxon>Sneathiellaceae</taxon>
        <taxon>Sneathiella</taxon>
    </lineage>
</organism>
<proteinExistence type="inferred from homology"/>
<evidence type="ECO:0000256" key="3">
    <source>
        <dbReference type="ARBA" id="ARBA00006490"/>
    </source>
</evidence>
<dbReference type="RefSeq" id="WP_251932734.1">
    <property type="nucleotide sequence ID" value="NZ_CP098747.1"/>
</dbReference>
<gene>
    <name evidence="14" type="ORF">NBZ79_12330</name>
</gene>
<dbReference type="Gene3D" id="3.40.640.10">
    <property type="entry name" value="Type I PLP-dependent aspartate aminotransferase-like (Major domain)"/>
    <property type="match status" value="1"/>
</dbReference>
<evidence type="ECO:0000256" key="6">
    <source>
        <dbReference type="ARBA" id="ARBA00022679"/>
    </source>
</evidence>
<comment type="function">
    <text evidence="2">Catalyzes the removal of elemental sulfur atoms from cysteine to produce alanine. Seems to participate in the biosynthesis of the nitrogenase metalloclusters by providing the inorganic sulfur required for the Fe-S core formation.</text>
</comment>
<evidence type="ECO:0000256" key="10">
    <source>
        <dbReference type="ARBA" id="ARBA00023014"/>
    </source>
</evidence>
<evidence type="ECO:0000256" key="11">
    <source>
        <dbReference type="ARBA" id="ARBA00050776"/>
    </source>
</evidence>
<comment type="cofactor">
    <cofactor evidence="1 12">
        <name>pyridoxal 5'-phosphate</name>
        <dbReference type="ChEBI" id="CHEBI:597326"/>
    </cofactor>
</comment>